<dbReference type="AlphaFoldDB" id="A0A1W0X671"/>
<dbReference type="Gene3D" id="6.10.250.1080">
    <property type="match status" value="1"/>
</dbReference>
<dbReference type="EMBL" id="MTYJ01000015">
    <property type="protein sequence ID" value="OQV22908.1"/>
    <property type="molecule type" value="Genomic_DNA"/>
</dbReference>
<dbReference type="InterPro" id="IPR033494">
    <property type="entry name" value="NUDE"/>
</dbReference>
<dbReference type="GO" id="GO:0047496">
    <property type="term" value="P:vesicle transport along microtubule"/>
    <property type="evidence" value="ECO:0007669"/>
    <property type="project" value="TreeGrafter"/>
</dbReference>
<dbReference type="GO" id="GO:0051642">
    <property type="term" value="P:centrosome localization"/>
    <property type="evidence" value="ECO:0007669"/>
    <property type="project" value="TreeGrafter"/>
</dbReference>
<feature type="coiled-coil region" evidence="3">
    <location>
        <begin position="44"/>
        <end position="183"/>
    </location>
</feature>
<keyword evidence="5" id="KW-1185">Reference proteome</keyword>
<evidence type="ECO:0000256" key="2">
    <source>
        <dbReference type="ARBA" id="ARBA00023054"/>
    </source>
</evidence>
<gene>
    <name evidence="4" type="ORF">BV898_03335</name>
</gene>
<evidence type="ECO:0008006" key="6">
    <source>
        <dbReference type="Google" id="ProtNLM"/>
    </source>
</evidence>
<accession>A0A1W0X671</accession>
<dbReference type="GO" id="GO:0000132">
    <property type="term" value="P:establishment of mitotic spindle orientation"/>
    <property type="evidence" value="ECO:0007669"/>
    <property type="project" value="TreeGrafter"/>
</dbReference>
<dbReference type="PANTHER" id="PTHR10921:SF1">
    <property type="entry name" value="NUCLEAR DISTRIBUTION PROTEIN NUDE HOMOLOG"/>
    <property type="match status" value="1"/>
</dbReference>
<evidence type="ECO:0000313" key="5">
    <source>
        <dbReference type="Proteomes" id="UP000192578"/>
    </source>
</evidence>
<dbReference type="GO" id="GO:0000776">
    <property type="term" value="C:kinetochore"/>
    <property type="evidence" value="ECO:0007669"/>
    <property type="project" value="TreeGrafter"/>
</dbReference>
<evidence type="ECO:0000256" key="1">
    <source>
        <dbReference type="ARBA" id="ARBA00007429"/>
    </source>
</evidence>
<protein>
    <recommendedName>
        <fullName evidence="6">NUDE domain-containing protein</fullName>
    </recommendedName>
</protein>
<dbReference type="Proteomes" id="UP000192578">
    <property type="component" value="Unassembled WGS sequence"/>
</dbReference>
<dbReference type="GO" id="GO:0005871">
    <property type="term" value="C:kinesin complex"/>
    <property type="evidence" value="ECO:0007669"/>
    <property type="project" value="TreeGrafter"/>
</dbReference>
<comment type="caution">
    <text evidence="4">The sequence shown here is derived from an EMBL/GenBank/DDBJ whole genome shotgun (WGS) entry which is preliminary data.</text>
</comment>
<dbReference type="GO" id="GO:0007059">
    <property type="term" value="P:chromosome segregation"/>
    <property type="evidence" value="ECO:0007669"/>
    <property type="project" value="TreeGrafter"/>
</dbReference>
<organism evidence="4 5">
    <name type="scientific">Hypsibius exemplaris</name>
    <name type="common">Freshwater tardigrade</name>
    <dbReference type="NCBI Taxonomy" id="2072580"/>
    <lineage>
        <taxon>Eukaryota</taxon>
        <taxon>Metazoa</taxon>
        <taxon>Ecdysozoa</taxon>
        <taxon>Tardigrada</taxon>
        <taxon>Eutardigrada</taxon>
        <taxon>Parachela</taxon>
        <taxon>Hypsibioidea</taxon>
        <taxon>Hypsibiidae</taxon>
        <taxon>Hypsibius</taxon>
    </lineage>
</organism>
<name>A0A1W0X671_HYPEX</name>
<evidence type="ECO:0000256" key="3">
    <source>
        <dbReference type="SAM" id="Coils"/>
    </source>
</evidence>
<comment type="similarity">
    <text evidence="1">Belongs to the nudE family.</text>
</comment>
<proteinExistence type="inferred from homology"/>
<reference evidence="5" key="1">
    <citation type="submission" date="2017-01" db="EMBL/GenBank/DDBJ databases">
        <title>Comparative genomics of anhydrobiosis in the tardigrade Hypsibius dujardini.</title>
        <authorList>
            <person name="Yoshida Y."/>
            <person name="Koutsovoulos G."/>
            <person name="Laetsch D."/>
            <person name="Stevens L."/>
            <person name="Kumar S."/>
            <person name="Horikawa D."/>
            <person name="Ishino K."/>
            <person name="Komine S."/>
            <person name="Tomita M."/>
            <person name="Blaxter M."/>
            <person name="Arakawa K."/>
        </authorList>
    </citation>
    <scope>NUCLEOTIDE SEQUENCE [LARGE SCALE GENOMIC DNA]</scope>
    <source>
        <strain evidence="5">Z151</strain>
    </source>
</reference>
<dbReference type="OrthoDB" id="5877028at2759"/>
<evidence type="ECO:0000313" key="4">
    <source>
        <dbReference type="EMBL" id="OQV22908.1"/>
    </source>
</evidence>
<dbReference type="GO" id="GO:0005813">
    <property type="term" value="C:centrosome"/>
    <property type="evidence" value="ECO:0007669"/>
    <property type="project" value="TreeGrafter"/>
</dbReference>
<keyword evidence="2 3" id="KW-0175">Coiled coil</keyword>
<dbReference type="GO" id="GO:0008017">
    <property type="term" value="F:microtubule binding"/>
    <property type="evidence" value="ECO:0007669"/>
    <property type="project" value="InterPro"/>
</dbReference>
<dbReference type="GO" id="GO:0007100">
    <property type="term" value="P:mitotic centrosome separation"/>
    <property type="evidence" value="ECO:0007669"/>
    <property type="project" value="TreeGrafter"/>
</dbReference>
<sequence>MASPSESDIQTDDGSVEYWKRQAADWKYQYEECRRELDEFTTGSREFEQELERQLEEAERSNHTLKNDLRALQEDIRFAKEQEQRLTRRAEALEDQVKNYDAQKQSMAQYRRELEQKNDELETSYRNLTASLSDHAKRIEALIEEKALLENELEGTRGQKEAEQRLRDELRDLQGELAARNKSDESRQNAARERRLTMDLNLFNSEHELQRLQSMSSGDFTPNGHNSLPEHNHRACLEREAELKSALAKYGNSPTLIQNLIGKISSLEAEVQSVRRGSLLKTSNGQH</sequence>
<dbReference type="PANTHER" id="PTHR10921">
    <property type="entry name" value="NUCLEAR DISTRIBUTION PROTEIN NUDE HOMOLOG 1"/>
    <property type="match status" value="1"/>
</dbReference>
<dbReference type="GO" id="GO:0007020">
    <property type="term" value="P:microtubule nucleation"/>
    <property type="evidence" value="ECO:0007669"/>
    <property type="project" value="TreeGrafter"/>
</dbReference>